<dbReference type="Pfam" id="PF22042">
    <property type="entry name" value="EF-G_D2"/>
    <property type="match status" value="1"/>
</dbReference>
<evidence type="ECO:0000256" key="2">
    <source>
        <dbReference type="ARBA" id="ARBA00022917"/>
    </source>
</evidence>
<dbReference type="GO" id="GO:0006412">
    <property type="term" value="P:translation"/>
    <property type="evidence" value="ECO:0007669"/>
    <property type="project" value="UniProtKB-KW"/>
</dbReference>
<dbReference type="GO" id="GO:0032790">
    <property type="term" value="P:ribosome disassembly"/>
    <property type="evidence" value="ECO:0007669"/>
    <property type="project" value="TreeGrafter"/>
</dbReference>
<dbReference type="Gene3D" id="3.30.70.870">
    <property type="entry name" value="Elongation Factor G (Translational Gtpase), domain 3"/>
    <property type="match status" value="1"/>
</dbReference>
<dbReference type="GO" id="GO:0003924">
    <property type="term" value="F:GTPase activity"/>
    <property type="evidence" value="ECO:0007669"/>
    <property type="project" value="InterPro"/>
</dbReference>
<dbReference type="EMBL" id="BARS01001954">
    <property type="protein sequence ID" value="GAF78857.1"/>
    <property type="molecule type" value="Genomic_DNA"/>
</dbReference>
<dbReference type="SUPFAM" id="SSF54980">
    <property type="entry name" value="EF-G C-terminal domain-like"/>
    <property type="match status" value="1"/>
</dbReference>
<keyword evidence="1" id="KW-0547">Nucleotide-binding</keyword>
<keyword evidence="3" id="KW-0342">GTP-binding</keyword>
<sequence>MEYAALEEKEETVNETMSELLNTRNIGIIAHIDAGKTTLTERILYHTGKIYKIGNVDEGTTTTDWMAEEQERGITITSAAIMCSWKNKRLNIIDTPGHVDFTIEVERSLKVLDGAVVVFCGVAGVQPQSETVWRQADRYRVPKIAFINKLDRVGSDFFKAVKQLHIKLGANAHPVEIPIGSESNFKGVIDLIHMKAYEYEGEDSDTRFREVPIPPGMKEKASHQRHNLIVKIAEADEEAMDKYVHDGGIYPHELKHYIRRATIRNKFVPVFCGSAFRNKGVEFLLDGITDFLPSPADIPPIKGINPETHKEEERRPDTGESLCALAFKIMADPFVGKLIFVRIYSGQLRTGEYVYNAAKDIEERVGKIVRMHADKQEIVTQADAGDIVAVVGLKKTTTGDTICEEEKPILLEKIHFPNPVISMAIEPATKADQENLAKALKKIEEED</sequence>
<accession>X0SSG5</accession>
<gene>
    <name evidence="5" type="ORF">S01H1_03613</name>
</gene>
<dbReference type="InterPro" id="IPR009000">
    <property type="entry name" value="Transl_B-barrel_sf"/>
</dbReference>
<feature type="domain" description="Tr-type G" evidence="4">
    <location>
        <begin position="21"/>
        <end position="296"/>
    </location>
</feature>
<dbReference type="InterPro" id="IPR041095">
    <property type="entry name" value="EFG_II"/>
</dbReference>
<proteinExistence type="predicted"/>
<dbReference type="InterPro" id="IPR027417">
    <property type="entry name" value="P-loop_NTPase"/>
</dbReference>
<dbReference type="InterPro" id="IPR031157">
    <property type="entry name" value="G_TR_CS"/>
</dbReference>
<dbReference type="InterPro" id="IPR000795">
    <property type="entry name" value="T_Tr_GTP-bd_dom"/>
</dbReference>
<dbReference type="PROSITE" id="PS00301">
    <property type="entry name" value="G_TR_1"/>
    <property type="match status" value="1"/>
</dbReference>
<protein>
    <recommendedName>
        <fullName evidence="4">Tr-type G domain-containing protein</fullName>
    </recommendedName>
</protein>
<dbReference type="GO" id="GO:0005525">
    <property type="term" value="F:GTP binding"/>
    <property type="evidence" value="ECO:0007669"/>
    <property type="project" value="UniProtKB-KW"/>
</dbReference>
<dbReference type="AlphaFoldDB" id="X0SSG5"/>
<comment type="caution">
    <text evidence="5">The sequence shown here is derived from an EMBL/GenBank/DDBJ whole genome shotgun (WGS) entry which is preliminary data.</text>
</comment>
<dbReference type="SUPFAM" id="SSF52540">
    <property type="entry name" value="P-loop containing nucleoside triphosphate hydrolases"/>
    <property type="match status" value="1"/>
</dbReference>
<dbReference type="FunFam" id="3.40.50.300:FF:000029">
    <property type="entry name" value="Elongation factor G"/>
    <property type="match status" value="1"/>
</dbReference>
<evidence type="ECO:0000256" key="3">
    <source>
        <dbReference type="ARBA" id="ARBA00023134"/>
    </source>
</evidence>
<dbReference type="PANTHER" id="PTHR43261">
    <property type="entry name" value="TRANSLATION ELONGATION FACTOR G-RELATED"/>
    <property type="match status" value="1"/>
</dbReference>
<dbReference type="SUPFAM" id="SSF50447">
    <property type="entry name" value="Translation proteins"/>
    <property type="match status" value="1"/>
</dbReference>
<name>X0SSG5_9ZZZZ</name>
<reference evidence="5" key="1">
    <citation type="journal article" date="2014" name="Front. Microbiol.">
        <title>High frequency of phylogenetically diverse reductive dehalogenase-homologous genes in deep subseafloor sedimentary metagenomes.</title>
        <authorList>
            <person name="Kawai M."/>
            <person name="Futagami T."/>
            <person name="Toyoda A."/>
            <person name="Takaki Y."/>
            <person name="Nishi S."/>
            <person name="Hori S."/>
            <person name="Arai W."/>
            <person name="Tsubouchi T."/>
            <person name="Morono Y."/>
            <person name="Uchiyama I."/>
            <person name="Ito T."/>
            <person name="Fujiyama A."/>
            <person name="Inagaki F."/>
            <person name="Takami H."/>
        </authorList>
    </citation>
    <scope>NUCLEOTIDE SEQUENCE</scope>
    <source>
        <strain evidence="5">Expedition CK06-06</strain>
    </source>
</reference>
<dbReference type="Gene3D" id="3.40.50.300">
    <property type="entry name" value="P-loop containing nucleotide triphosphate hydrolases"/>
    <property type="match status" value="1"/>
</dbReference>
<dbReference type="Gene3D" id="2.40.30.10">
    <property type="entry name" value="Translation factors"/>
    <property type="match status" value="1"/>
</dbReference>
<dbReference type="PROSITE" id="PS51722">
    <property type="entry name" value="G_TR_2"/>
    <property type="match status" value="1"/>
</dbReference>
<dbReference type="FunFam" id="2.40.30.10:FF:000006">
    <property type="entry name" value="Elongation factor G"/>
    <property type="match status" value="1"/>
</dbReference>
<dbReference type="InterPro" id="IPR005225">
    <property type="entry name" value="Small_GTP-bd"/>
</dbReference>
<organism evidence="5">
    <name type="scientific">marine sediment metagenome</name>
    <dbReference type="NCBI Taxonomy" id="412755"/>
    <lineage>
        <taxon>unclassified sequences</taxon>
        <taxon>metagenomes</taxon>
        <taxon>ecological metagenomes</taxon>
    </lineage>
</organism>
<dbReference type="Pfam" id="PF00009">
    <property type="entry name" value="GTP_EFTU"/>
    <property type="match status" value="1"/>
</dbReference>
<dbReference type="CDD" id="cd04088">
    <property type="entry name" value="EFG_mtEFG_II"/>
    <property type="match status" value="1"/>
</dbReference>
<dbReference type="Pfam" id="PF14492">
    <property type="entry name" value="EFG_III"/>
    <property type="match status" value="1"/>
</dbReference>
<dbReference type="CDD" id="cd01886">
    <property type="entry name" value="EF-G"/>
    <property type="match status" value="1"/>
</dbReference>
<keyword evidence="2" id="KW-0648">Protein biosynthesis</keyword>
<evidence type="ECO:0000256" key="1">
    <source>
        <dbReference type="ARBA" id="ARBA00022741"/>
    </source>
</evidence>
<evidence type="ECO:0000259" key="4">
    <source>
        <dbReference type="PROSITE" id="PS51722"/>
    </source>
</evidence>
<feature type="non-terminal residue" evidence="5">
    <location>
        <position position="447"/>
    </location>
</feature>
<dbReference type="InterPro" id="IPR035647">
    <property type="entry name" value="EFG_III/V"/>
</dbReference>
<dbReference type="InterPro" id="IPR053905">
    <property type="entry name" value="EF-G-like_DII"/>
</dbReference>
<dbReference type="PANTHER" id="PTHR43261:SF1">
    <property type="entry name" value="RIBOSOME-RELEASING FACTOR 2, MITOCHONDRIAL"/>
    <property type="match status" value="1"/>
</dbReference>
<evidence type="ECO:0000313" key="5">
    <source>
        <dbReference type="EMBL" id="GAF78857.1"/>
    </source>
</evidence>
<dbReference type="PRINTS" id="PR00315">
    <property type="entry name" value="ELONGATNFCT"/>
</dbReference>
<dbReference type="NCBIfam" id="TIGR00231">
    <property type="entry name" value="small_GTP"/>
    <property type="match status" value="1"/>
</dbReference>